<dbReference type="InterPro" id="IPR002347">
    <property type="entry name" value="SDR_fam"/>
</dbReference>
<dbReference type="OrthoDB" id="3819888at2759"/>
<keyword evidence="6" id="KW-1185">Reference proteome</keyword>
<sequence length="87" mass="9619">MMAAGFITNGAKVYITGRRKEILDNTVEELSEIRAKGGSIHSIQGDVLTKEGVIQIADAISEKEAIVDVLVKQRWSSKTLERPYTRS</sequence>
<dbReference type="SUPFAM" id="SSF51735">
    <property type="entry name" value="NAD(P)-binding Rossmann-fold domains"/>
    <property type="match status" value="1"/>
</dbReference>
<dbReference type="Pfam" id="PF00106">
    <property type="entry name" value="adh_short"/>
    <property type="match status" value="1"/>
</dbReference>
<dbReference type="STRING" id="1296096.A0A1B9HVS6"/>
<gene>
    <name evidence="4" type="ORF">I206_06270</name>
    <name evidence="5" type="ORF">I206_101759</name>
</gene>
<dbReference type="Proteomes" id="UP000094020">
    <property type="component" value="Chromosome 2"/>
</dbReference>
<protein>
    <recommendedName>
        <fullName evidence="7">Ketoreductase (KR) domain-containing protein</fullName>
    </recommendedName>
</protein>
<keyword evidence="2" id="KW-0521">NADP</keyword>
<evidence type="ECO:0000256" key="2">
    <source>
        <dbReference type="ARBA" id="ARBA00022857"/>
    </source>
</evidence>
<evidence type="ECO:0000256" key="1">
    <source>
        <dbReference type="ARBA" id="ARBA00006484"/>
    </source>
</evidence>
<name>A0A1B9HVS6_9TREE</name>
<reference evidence="4" key="3">
    <citation type="submission" date="2016-07" db="EMBL/GenBank/DDBJ databases">
        <title>Evolution of pathogenesis and genome organization in the Tremellales.</title>
        <authorList>
            <person name="Cuomo C."/>
            <person name="Litvintseva A."/>
            <person name="Heitman J."/>
            <person name="Chen Y."/>
            <person name="Sun S."/>
            <person name="Springer D."/>
            <person name="Dromer F."/>
            <person name="Young S."/>
            <person name="Zeng Q."/>
            <person name="Chapman S."/>
            <person name="Gujja S."/>
            <person name="Saif S."/>
            <person name="Birren B."/>
        </authorList>
    </citation>
    <scope>NUCLEOTIDE SEQUENCE</scope>
    <source>
        <strain evidence="4">CBS 10737</strain>
    </source>
</reference>
<dbReference type="RefSeq" id="XP_019008593.1">
    <property type="nucleotide sequence ID" value="XM_019157980.1"/>
</dbReference>
<evidence type="ECO:0000313" key="4">
    <source>
        <dbReference type="EMBL" id="OCF47374.1"/>
    </source>
</evidence>
<proteinExistence type="inferred from homology"/>
<reference evidence="5" key="2">
    <citation type="submission" date="2013-07" db="EMBL/GenBank/DDBJ databases">
        <authorList>
            <consortium name="The Broad Institute Genome Sequencing Platform"/>
            <person name="Cuomo C."/>
            <person name="Litvintseva A."/>
            <person name="Chen Y."/>
            <person name="Heitman J."/>
            <person name="Sun S."/>
            <person name="Springer D."/>
            <person name="Dromer F."/>
            <person name="Young S.K."/>
            <person name="Zeng Q."/>
            <person name="Gargeya S."/>
            <person name="Fitzgerald M."/>
            <person name="Abouelleil A."/>
            <person name="Alvarado L."/>
            <person name="Berlin A.M."/>
            <person name="Chapman S.B."/>
            <person name="Dewar J."/>
            <person name="Goldberg J."/>
            <person name="Griggs A."/>
            <person name="Gujja S."/>
            <person name="Hansen M."/>
            <person name="Howarth C."/>
            <person name="Imamovic A."/>
            <person name="Larimer J."/>
            <person name="McCowan C."/>
            <person name="Murphy C."/>
            <person name="Pearson M."/>
            <person name="Priest M."/>
            <person name="Roberts A."/>
            <person name="Saif S."/>
            <person name="Shea T."/>
            <person name="Sykes S."/>
            <person name="Wortman J."/>
            <person name="Nusbaum C."/>
            <person name="Birren B."/>
        </authorList>
    </citation>
    <scope>NUCLEOTIDE SEQUENCE</scope>
    <source>
        <strain evidence="5">CBS 10737</strain>
    </source>
</reference>
<evidence type="ECO:0000256" key="3">
    <source>
        <dbReference type="ARBA" id="ARBA00023002"/>
    </source>
</evidence>
<evidence type="ECO:0000313" key="6">
    <source>
        <dbReference type="Proteomes" id="UP000094020"/>
    </source>
</evidence>
<keyword evidence="3" id="KW-0560">Oxidoreductase</keyword>
<dbReference type="PANTHER" id="PTHR43618:SF4">
    <property type="entry name" value="SHORT CHAIN DEHYDROGENASE_REDUCTASE FAMILY (AFU_ORTHOLOGUE AFUA_7G04540)"/>
    <property type="match status" value="1"/>
</dbReference>
<dbReference type="InterPro" id="IPR052178">
    <property type="entry name" value="Sec_Metab_Biosynth_SDR"/>
</dbReference>
<dbReference type="InterPro" id="IPR036291">
    <property type="entry name" value="NAD(P)-bd_dom_sf"/>
</dbReference>
<evidence type="ECO:0000313" key="5">
    <source>
        <dbReference type="EMBL" id="WWC67842.1"/>
    </source>
</evidence>
<dbReference type="PANTHER" id="PTHR43618">
    <property type="entry name" value="7-ALPHA-HYDROXYSTEROID DEHYDROGENASE"/>
    <property type="match status" value="1"/>
</dbReference>
<dbReference type="AlphaFoldDB" id="A0A1B9HVS6"/>
<organism evidence="4">
    <name type="scientific">Kwoniella pini CBS 10737</name>
    <dbReference type="NCBI Taxonomy" id="1296096"/>
    <lineage>
        <taxon>Eukaryota</taxon>
        <taxon>Fungi</taxon>
        <taxon>Dikarya</taxon>
        <taxon>Basidiomycota</taxon>
        <taxon>Agaricomycotina</taxon>
        <taxon>Tremellomycetes</taxon>
        <taxon>Tremellales</taxon>
        <taxon>Cryptococcaceae</taxon>
        <taxon>Kwoniella</taxon>
    </lineage>
</organism>
<accession>A0A1B9HVS6</accession>
<dbReference type="EMBL" id="KV700116">
    <property type="protein sequence ID" value="OCF47374.1"/>
    <property type="molecule type" value="Genomic_DNA"/>
</dbReference>
<dbReference type="Gene3D" id="3.40.50.720">
    <property type="entry name" value="NAD(P)-binding Rossmann-like Domain"/>
    <property type="match status" value="1"/>
</dbReference>
<dbReference type="KEGG" id="kpin:30174639"/>
<comment type="similarity">
    <text evidence="1">Belongs to the short-chain dehydrogenases/reductases (SDR) family.</text>
</comment>
<dbReference type="EMBL" id="CP144520">
    <property type="protein sequence ID" value="WWC67842.1"/>
    <property type="molecule type" value="Genomic_DNA"/>
</dbReference>
<dbReference type="GO" id="GO:0016491">
    <property type="term" value="F:oxidoreductase activity"/>
    <property type="evidence" value="ECO:0007669"/>
    <property type="project" value="UniProtKB-KW"/>
</dbReference>
<evidence type="ECO:0008006" key="7">
    <source>
        <dbReference type="Google" id="ProtNLM"/>
    </source>
</evidence>
<reference evidence="5" key="4">
    <citation type="submission" date="2024-02" db="EMBL/GenBank/DDBJ databases">
        <title>Comparative genomics of Cryptococcus and Kwoniella reveals pathogenesis evolution and contrasting modes of karyotype evolution via chromosome fusion or intercentromeric recombination.</title>
        <authorList>
            <person name="Coelho M.A."/>
            <person name="David-Palma M."/>
            <person name="Shea T."/>
            <person name="Bowers K."/>
            <person name="McGinley-Smith S."/>
            <person name="Mohammad A.W."/>
            <person name="Gnirke A."/>
            <person name="Yurkov A.M."/>
            <person name="Nowrousian M."/>
            <person name="Sun S."/>
            <person name="Cuomo C.A."/>
            <person name="Heitman J."/>
        </authorList>
    </citation>
    <scope>NUCLEOTIDE SEQUENCE</scope>
    <source>
        <strain evidence="5">CBS 10737</strain>
    </source>
</reference>
<dbReference type="GeneID" id="30174639"/>
<reference evidence="4" key="1">
    <citation type="submission" date="2013-07" db="EMBL/GenBank/DDBJ databases">
        <title>The Genome Sequence of Cryptococcus pinus CBS10737.</title>
        <authorList>
            <consortium name="The Broad Institute Genome Sequencing Platform"/>
            <person name="Cuomo C."/>
            <person name="Litvintseva A."/>
            <person name="Chen Y."/>
            <person name="Heitman J."/>
            <person name="Sun S."/>
            <person name="Springer D."/>
            <person name="Dromer F."/>
            <person name="Young S.K."/>
            <person name="Zeng Q."/>
            <person name="Gargeya S."/>
            <person name="Fitzgerald M."/>
            <person name="Abouelleil A."/>
            <person name="Alvarado L."/>
            <person name="Berlin A.M."/>
            <person name="Chapman S.B."/>
            <person name="Dewar J."/>
            <person name="Goldberg J."/>
            <person name="Griggs A."/>
            <person name="Gujja S."/>
            <person name="Hansen M."/>
            <person name="Howarth C."/>
            <person name="Imamovic A."/>
            <person name="Larimer J."/>
            <person name="McCowan C."/>
            <person name="Murphy C."/>
            <person name="Pearson M."/>
            <person name="Priest M."/>
            <person name="Roberts A."/>
            <person name="Saif S."/>
            <person name="Shea T."/>
            <person name="Sykes S."/>
            <person name="Wortman J."/>
            <person name="Nusbaum C."/>
            <person name="Birren B."/>
        </authorList>
    </citation>
    <scope>NUCLEOTIDE SEQUENCE [LARGE SCALE GENOMIC DNA]</scope>
    <source>
        <strain evidence="4">CBS 10737</strain>
    </source>
</reference>